<organism evidence="5 6">
    <name type="scientific">Stylosanthes scabra</name>
    <dbReference type="NCBI Taxonomy" id="79078"/>
    <lineage>
        <taxon>Eukaryota</taxon>
        <taxon>Viridiplantae</taxon>
        <taxon>Streptophyta</taxon>
        <taxon>Embryophyta</taxon>
        <taxon>Tracheophyta</taxon>
        <taxon>Spermatophyta</taxon>
        <taxon>Magnoliopsida</taxon>
        <taxon>eudicotyledons</taxon>
        <taxon>Gunneridae</taxon>
        <taxon>Pentapetalae</taxon>
        <taxon>rosids</taxon>
        <taxon>fabids</taxon>
        <taxon>Fabales</taxon>
        <taxon>Fabaceae</taxon>
        <taxon>Papilionoideae</taxon>
        <taxon>50 kb inversion clade</taxon>
        <taxon>dalbergioids sensu lato</taxon>
        <taxon>Dalbergieae</taxon>
        <taxon>Pterocarpus clade</taxon>
        <taxon>Stylosanthes</taxon>
    </lineage>
</organism>
<dbReference type="InterPro" id="IPR001077">
    <property type="entry name" value="COMT_C"/>
</dbReference>
<dbReference type="InterPro" id="IPR016461">
    <property type="entry name" value="COMT-like"/>
</dbReference>
<keyword evidence="2" id="KW-0808">Transferase</keyword>
<keyword evidence="3" id="KW-0949">S-adenosyl-L-methionine</keyword>
<dbReference type="PROSITE" id="PS51683">
    <property type="entry name" value="SAM_OMT_II"/>
    <property type="match status" value="1"/>
</dbReference>
<sequence length="112" mass="12724">MFESVPNGDAIFMKWILHDWSDEQCMKVLKNCHKAIPEDGKVIVVETMVPVLPENTKAAQAAFKGDLFMMTQDIGGKERTKHEFIQLAKASGFSAIKFVCSASIYWVMEFYK</sequence>
<feature type="domain" description="O-methyltransferase C-terminal" evidence="4">
    <location>
        <begin position="1"/>
        <end position="94"/>
    </location>
</feature>
<evidence type="ECO:0000313" key="5">
    <source>
        <dbReference type="EMBL" id="MED6162256.1"/>
    </source>
</evidence>
<accession>A0ABU6ULW4</accession>
<dbReference type="EMBL" id="JASCZI010121569">
    <property type="protein sequence ID" value="MED6162256.1"/>
    <property type="molecule type" value="Genomic_DNA"/>
</dbReference>
<keyword evidence="6" id="KW-1185">Reference proteome</keyword>
<dbReference type="Pfam" id="PF00891">
    <property type="entry name" value="Methyltransf_2"/>
    <property type="match status" value="1"/>
</dbReference>
<dbReference type="InterPro" id="IPR029063">
    <property type="entry name" value="SAM-dependent_MTases_sf"/>
</dbReference>
<dbReference type="Proteomes" id="UP001341840">
    <property type="component" value="Unassembled WGS sequence"/>
</dbReference>
<proteinExistence type="predicted"/>
<comment type="caution">
    <text evidence="5">The sequence shown here is derived from an EMBL/GenBank/DDBJ whole genome shotgun (WGS) entry which is preliminary data.</text>
</comment>
<gene>
    <name evidence="5" type="ORF">PIB30_118888</name>
</gene>
<evidence type="ECO:0000313" key="6">
    <source>
        <dbReference type="Proteomes" id="UP001341840"/>
    </source>
</evidence>
<dbReference type="SUPFAM" id="SSF53335">
    <property type="entry name" value="S-adenosyl-L-methionine-dependent methyltransferases"/>
    <property type="match status" value="1"/>
</dbReference>
<name>A0ABU6ULW4_9FABA</name>
<keyword evidence="1" id="KW-0489">Methyltransferase</keyword>
<dbReference type="PANTHER" id="PTHR11746">
    <property type="entry name" value="O-METHYLTRANSFERASE"/>
    <property type="match status" value="1"/>
</dbReference>
<evidence type="ECO:0000256" key="1">
    <source>
        <dbReference type="ARBA" id="ARBA00022603"/>
    </source>
</evidence>
<evidence type="ECO:0000259" key="4">
    <source>
        <dbReference type="Pfam" id="PF00891"/>
    </source>
</evidence>
<evidence type="ECO:0000256" key="2">
    <source>
        <dbReference type="ARBA" id="ARBA00022679"/>
    </source>
</evidence>
<reference evidence="5 6" key="1">
    <citation type="journal article" date="2023" name="Plants (Basel)">
        <title>Bridging the Gap: Combining Genomics and Transcriptomics Approaches to Understand Stylosanthes scabra, an Orphan Legume from the Brazilian Caatinga.</title>
        <authorList>
            <person name="Ferreira-Neto J.R.C."/>
            <person name="da Silva M.D."/>
            <person name="Binneck E."/>
            <person name="de Melo N.F."/>
            <person name="da Silva R.H."/>
            <person name="de Melo A.L.T.M."/>
            <person name="Pandolfi V."/>
            <person name="Bustamante F.O."/>
            <person name="Brasileiro-Vidal A.C."/>
            <person name="Benko-Iseppon A.M."/>
        </authorList>
    </citation>
    <scope>NUCLEOTIDE SEQUENCE [LARGE SCALE GENOMIC DNA]</scope>
    <source>
        <tissue evidence="5">Leaves</tissue>
    </source>
</reference>
<evidence type="ECO:0000256" key="3">
    <source>
        <dbReference type="ARBA" id="ARBA00022691"/>
    </source>
</evidence>
<dbReference type="Gene3D" id="3.40.50.150">
    <property type="entry name" value="Vaccinia Virus protein VP39"/>
    <property type="match status" value="1"/>
</dbReference>
<protein>
    <recommendedName>
        <fullName evidence="4">O-methyltransferase C-terminal domain-containing protein</fullName>
    </recommendedName>
</protein>